<proteinExistence type="predicted"/>
<name>A0A2T0M9I9_9FLAO</name>
<dbReference type="RefSeq" id="WP_146129894.1">
    <property type="nucleotide sequence ID" value="NZ_PVYX01000002.1"/>
</dbReference>
<evidence type="ECO:0000313" key="2">
    <source>
        <dbReference type="EMBL" id="PRX54092.1"/>
    </source>
</evidence>
<protein>
    <submittedName>
        <fullName evidence="2">Uncharacterized protein</fullName>
    </submittedName>
</protein>
<dbReference type="AlphaFoldDB" id="A0A2T0M9I9"/>
<sequence>MGKLSLTIAMAIMLVSGSVWATPPEENNEVKTLSEQIQEILSDNSIYVKKEDLTARVLFTLTEDKRIVILAIKTEYWDVRGFLNRRLDKKKVDITHFEVGEQFVVDVRLTS</sequence>
<keyword evidence="3" id="KW-1185">Reference proteome</keyword>
<evidence type="ECO:0000313" key="3">
    <source>
        <dbReference type="Proteomes" id="UP000237640"/>
    </source>
</evidence>
<dbReference type="EMBL" id="PVYX01000002">
    <property type="protein sequence ID" value="PRX54092.1"/>
    <property type="molecule type" value="Genomic_DNA"/>
</dbReference>
<feature type="chain" id="PRO_5015541374" evidence="1">
    <location>
        <begin position="22"/>
        <end position="111"/>
    </location>
</feature>
<organism evidence="2 3">
    <name type="scientific">Flagellimonas meridianipacifica</name>
    <dbReference type="NCBI Taxonomy" id="1080225"/>
    <lineage>
        <taxon>Bacteria</taxon>
        <taxon>Pseudomonadati</taxon>
        <taxon>Bacteroidota</taxon>
        <taxon>Flavobacteriia</taxon>
        <taxon>Flavobacteriales</taxon>
        <taxon>Flavobacteriaceae</taxon>
        <taxon>Flagellimonas</taxon>
    </lineage>
</organism>
<accession>A0A2T0M9I9</accession>
<comment type="caution">
    <text evidence="2">The sequence shown here is derived from an EMBL/GenBank/DDBJ whole genome shotgun (WGS) entry which is preliminary data.</text>
</comment>
<gene>
    <name evidence="2" type="ORF">CLV81_2488</name>
</gene>
<feature type="signal peptide" evidence="1">
    <location>
        <begin position="1"/>
        <end position="21"/>
    </location>
</feature>
<dbReference type="Proteomes" id="UP000237640">
    <property type="component" value="Unassembled WGS sequence"/>
</dbReference>
<reference evidence="2 3" key="1">
    <citation type="submission" date="2018-03" db="EMBL/GenBank/DDBJ databases">
        <title>Genomic Encyclopedia of Archaeal and Bacterial Type Strains, Phase II (KMG-II): from individual species to whole genera.</title>
        <authorList>
            <person name="Goeker M."/>
        </authorList>
    </citation>
    <scope>NUCLEOTIDE SEQUENCE [LARGE SCALE GENOMIC DNA]</scope>
    <source>
        <strain evidence="2 3">DSM 25027</strain>
    </source>
</reference>
<dbReference type="OrthoDB" id="1376285at2"/>
<keyword evidence="1" id="KW-0732">Signal</keyword>
<evidence type="ECO:0000256" key="1">
    <source>
        <dbReference type="SAM" id="SignalP"/>
    </source>
</evidence>